<keyword evidence="3" id="KW-1185">Reference proteome</keyword>
<dbReference type="OrthoDB" id="4379334at2"/>
<comment type="caution">
    <text evidence="2">The sequence shown here is derived from an EMBL/GenBank/DDBJ whole genome shotgun (WGS) entry which is preliminary data.</text>
</comment>
<feature type="region of interest" description="Disordered" evidence="1">
    <location>
        <begin position="24"/>
        <end position="54"/>
    </location>
</feature>
<dbReference type="AlphaFoldDB" id="G7H5V9"/>
<evidence type="ECO:0000313" key="2">
    <source>
        <dbReference type="EMBL" id="GAB11234.1"/>
    </source>
</evidence>
<organism evidence="2 3">
    <name type="scientific">Gordonia araii NBRC 100433</name>
    <dbReference type="NCBI Taxonomy" id="1073574"/>
    <lineage>
        <taxon>Bacteria</taxon>
        <taxon>Bacillati</taxon>
        <taxon>Actinomycetota</taxon>
        <taxon>Actinomycetes</taxon>
        <taxon>Mycobacteriales</taxon>
        <taxon>Gordoniaceae</taxon>
        <taxon>Gordonia</taxon>
    </lineage>
</organism>
<dbReference type="RefSeq" id="WP_007323309.1">
    <property type="nucleotide sequence ID" value="NZ_BAEE01000065.1"/>
</dbReference>
<protein>
    <submittedName>
        <fullName evidence="2">Uncharacterized protein</fullName>
    </submittedName>
</protein>
<dbReference type="Proteomes" id="UP000035088">
    <property type="component" value="Unassembled WGS sequence"/>
</dbReference>
<gene>
    <name evidence="2" type="ORF">GOARA_065_00270</name>
</gene>
<reference evidence="2 3" key="1">
    <citation type="submission" date="2011-11" db="EMBL/GenBank/DDBJ databases">
        <title>Whole genome shotgun sequence of Gordonia araii NBRC 100433.</title>
        <authorList>
            <person name="Yoshida Y."/>
            <person name="Hosoyama A."/>
            <person name="Tsuchikane K."/>
            <person name="Katsumata H."/>
            <person name="Yamazaki S."/>
            <person name="Fujita N."/>
        </authorList>
    </citation>
    <scope>NUCLEOTIDE SEQUENCE [LARGE SCALE GENOMIC DNA]</scope>
    <source>
        <strain evidence="2 3">NBRC 100433</strain>
    </source>
</reference>
<dbReference type="STRING" id="1073574.GOARA_065_00270"/>
<name>G7H5V9_9ACTN</name>
<evidence type="ECO:0000313" key="3">
    <source>
        <dbReference type="Proteomes" id="UP000035088"/>
    </source>
</evidence>
<sequence length="91" mass="10125">MTPPFDDAELERYLRRIEARTELRARRSGARRRPAPAAGEPPESCPTPAKSGHATEDDAWLAVAVLRAGRLRTPDLDVYLCRCGLWHITSG</sequence>
<accession>G7H5V9</accession>
<dbReference type="EMBL" id="BAEE01000065">
    <property type="protein sequence ID" value="GAB11234.1"/>
    <property type="molecule type" value="Genomic_DNA"/>
</dbReference>
<evidence type="ECO:0000256" key="1">
    <source>
        <dbReference type="SAM" id="MobiDB-lite"/>
    </source>
</evidence>
<proteinExistence type="predicted"/>